<reference evidence="3 4" key="1">
    <citation type="submission" date="2017-12" db="EMBL/GenBank/DDBJ databases">
        <title>The genome sequence of Caulobacter flavus CGMCC1 15093.</title>
        <authorList>
            <person name="Gao J."/>
            <person name="Mao X."/>
            <person name="Sun J."/>
        </authorList>
    </citation>
    <scope>NUCLEOTIDE SEQUENCE [LARGE SCALE GENOMIC DNA]</scope>
    <source>
        <strain evidence="3 4">CGMCC1 15093</strain>
    </source>
</reference>
<dbReference type="KEGG" id="cfh:C1707_03555"/>
<name>A0A2N5CV86_9CAUL</name>
<organism evidence="3 4">
    <name type="scientific">Caulobacter flavus</name>
    <dbReference type="NCBI Taxonomy" id="1679497"/>
    <lineage>
        <taxon>Bacteria</taxon>
        <taxon>Pseudomonadati</taxon>
        <taxon>Pseudomonadota</taxon>
        <taxon>Alphaproteobacteria</taxon>
        <taxon>Caulobacterales</taxon>
        <taxon>Caulobacteraceae</taxon>
        <taxon>Caulobacter</taxon>
    </lineage>
</organism>
<sequence length="77" mass="8579">MSQSARLAVAQSNEKGTERDEALAEVRQLIIDLRDAAQDGRDLARRYADVLQNVVDEYCIEFEKRAEAALARLEAAA</sequence>
<evidence type="ECO:0000313" key="3">
    <source>
        <dbReference type="EMBL" id="PLR17715.1"/>
    </source>
</evidence>
<dbReference type="AlphaFoldDB" id="A0A2N5CV86"/>
<gene>
    <name evidence="2" type="ORF">C1707_03555</name>
    <name evidence="3" type="ORF">CFHF_09270</name>
</gene>
<evidence type="ECO:0000313" key="2">
    <source>
        <dbReference type="EMBL" id="AYV45391.1"/>
    </source>
</evidence>
<feature type="compositionally biased region" description="Polar residues" evidence="1">
    <location>
        <begin position="1"/>
        <end position="14"/>
    </location>
</feature>
<dbReference type="EMBL" id="PJRQ01000017">
    <property type="protein sequence ID" value="PLR17715.1"/>
    <property type="molecule type" value="Genomic_DNA"/>
</dbReference>
<dbReference type="EMBL" id="CP026100">
    <property type="protein sequence ID" value="AYV45391.1"/>
    <property type="molecule type" value="Genomic_DNA"/>
</dbReference>
<evidence type="ECO:0000313" key="5">
    <source>
        <dbReference type="Proteomes" id="UP000281192"/>
    </source>
</evidence>
<proteinExistence type="predicted"/>
<reference evidence="2 5" key="2">
    <citation type="submission" date="2018-01" db="EMBL/GenBank/DDBJ databases">
        <title>Complete genome sequence of Caulobacter flavus RHGG3.</title>
        <authorList>
            <person name="Yang E."/>
        </authorList>
    </citation>
    <scope>NUCLEOTIDE SEQUENCE [LARGE SCALE GENOMIC DNA]</scope>
    <source>
        <strain evidence="2 5">RHGG3</strain>
    </source>
</reference>
<dbReference type="RefSeq" id="WP_101712736.1">
    <property type="nucleotide sequence ID" value="NZ_CP026100.1"/>
</dbReference>
<protein>
    <submittedName>
        <fullName evidence="3">Uncharacterized protein</fullName>
    </submittedName>
</protein>
<dbReference type="Proteomes" id="UP000281192">
    <property type="component" value="Chromosome"/>
</dbReference>
<evidence type="ECO:0000313" key="4">
    <source>
        <dbReference type="Proteomes" id="UP000234483"/>
    </source>
</evidence>
<feature type="region of interest" description="Disordered" evidence="1">
    <location>
        <begin position="1"/>
        <end position="20"/>
    </location>
</feature>
<dbReference type="Proteomes" id="UP000234483">
    <property type="component" value="Unassembled WGS sequence"/>
</dbReference>
<accession>A0A2N5CV86</accession>
<keyword evidence="5" id="KW-1185">Reference proteome</keyword>
<dbReference type="OrthoDB" id="7190858at2"/>
<evidence type="ECO:0000256" key="1">
    <source>
        <dbReference type="SAM" id="MobiDB-lite"/>
    </source>
</evidence>